<feature type="compositionally biased region" description="Basic and acidic residues" evidence="1">
    <location>
        <begin position="208"/>
        <end position="231"/>
    </location>
</feature>
<feature type="region of interest" description="Disordered" evidence="1">
    <location>
        <begin position="208"/>
        <end position="517"/>
    </location>
</feature>
<feature type="compositionally biased region" description="Low complexity" evidence="1">
    <location>
        <begin position="404"/>
        <end position="420"/>
    </location>
</feature>
<accession>A0ABR4PKG1</accession>
<evidence type="ECO:0000313" key="3">
    <source>
        <dbReference type="Proteomes" id="UP001629113"/>
    </source>
</evidence>
<comment type="caution">
    <text evidence="2">The sequence shown here is derived from an EMBL/GenBank/DDBJ whole genome shotgun (WGS) entry which is preliminary data.</text>
</comment>
<evidence type="ECO:0000256" key="1">
    <source>
        <dbReference type="SAM" id="MobiDB-lite"/>
    </source>
</evidence>
<feature type="compositionally biased region" description="Basic residues" evidence="1">
    <location>
        <begin position="242"/>
        <end position="256"/>
    </location>
</feature>
<feature type="compositionally biased region" description="Low complexity" evidence="1">
    <location>
        <begin position="16"/>
        <end position="27"/>
    </location>
</feature>
<organism evidence="2 3">
    <name type="scientific">Phlyctema vagabunda</name>
    <dbReference type="NCBI Taxonomy" id="108571"/>
    <lineage>
        <taxon>Eukaryota</taxon>
        <taxon>Fungi</taxon>
        <taxon>Dikarya</taxon>
        <taxon>Ascomycota</taxon>
        <taxon>Pezizomycotina</taxon>
        <taxon>Leotiomycetes</taxon>
        <taxon>Helotiales</taxon>
        <taxon>Dermateaceae</taxon>
        <taxon>Phlyctema</taxon>
    </lineage>
</organism>
<feature type="compositionally biased region" description="Pro residues" evidence="1">
    <location>
        <begin position="65"/>
        <end position="81"/>
    </location>
</feature>
<feature type="compositionally biased region" description="Basic and acidic residues" evidence="1">
    <location>
        <begin position="312"/>
        <end position="327"/>
    </location>
</feature>
<feature type="compositionally biased region" description="Basic and acidic residues" evidence="1">
    <location>
        <begin position="475"/>
        <end position="493"/>
    </location>
</feature>
<feature type="compositionally biased region" description="Low complexity" evidence="1">
    <location>
        <begin position="287"/>
        <end position="296"/>
    </location>
</feature>
<feature type="compositionally biased region" description="Pro residues" evidence="1">
    <location>
        <begin position="421"/>
        <end position="436"/>
    </location>
</feature>
<feature type="compositionally biased region" description="Polar residues" evidence="1">
    <location>
        <begin position="1"/>
        <end position="10"/>
    </location>
</feature>
<feature type="compositionally biased region" description="Basic and acidic residues" evidence="1">
    <location>
        <begin position="83"/>
        <end position="96"/>
    </location>
</feature>
<feature type="compositionally biased region" description="Polar residues" evidence="1">
    <location>
        <begin position="273"/>
        <end position="286"/>
    </location>
</feature>
<protein>
    <submittedName>
        <fullName evidence="2">Uncharacterized protein</fullName>
    </submittedName>
</protein>
<dbReference type="Proteomes" id="UP001629113">
    <property type="component" value="Unassembled WGS sequence"/>
</dbReference>
<feature type="region of interest" description="Disordered" evidence="1">
    <location>
        <begin position="1"/>
        <end position="120"/>
    </location>
</feature>
<evidence type="ECO:0000313" key="2">
    <source>
        <dbReference type="EMBL" id="KAL3423808.1"/>
    </source>
</evidence>
<feature type="compositionally biased region" description="Basic and acidic residues" evidence="1">
    <location>
        <begin position="35"/>
        <end position="50"/>
    </location>
</feature>
<name>A0ABR4PKG1_9HELO</name>
<feature type="compositionally biased region" description="Low complexity" evidence="1">
    <location>
        <begin position="437"/>
        <end position="449"/>
    </location>
</feature>
<keyword evidence="3" id="KW-1185">Reference proteome</keyword>
<sequence>MSAGLSSSNPFRRKGSTSTIAATTIPSPSVPDNISFHDEKLPYAPEHQEALHIPTRTVKKVRVQSPPPSSPEADVPYPPTSVPRHDIISKPDHDPFDGSLSDTSEDEHGNETVPHISNMPANPFQKTLETMEGGAAPAAAVTHVASPGRMSMDVDAFKRLLMTGSSGLGTPTTVGAPTLQVGHHGLGDGGSSTDVSSISRQSIFEPVHETHAETPRTSHEISEPDDDHRGLTPDYSVMASSNRRKPPPPNSRHGKLIKMELRDDPVSPGLQITPPSTGISQQYFNASTSSLLSSERSPTDLNKPLPPAPTRASHESDRESIFDREAAGKTPEPPSPSASIKRKTPPAPPITRRHSQLVSDSKLSRHNSGRLSPRVEEDGASISDSIAERPRSENGKAPPPPPSRRVGSVRVSSASSLNPQPQSPPASALPPVPPARVPSVRQRPPSVSSMEIPVSRRASMVPPPPPPRHGQSIHDTSRRASGDSSRRSIDSNRRASAASSTSQMDRPGTSSSGVDVLADLSALQREIDALRGQSQQQTT</sequence>
<dbReference type="EMBL" id="JBFCZG010000004">
    <property type="protein sequence ID" value="KAL3423808.1"/>
    <property type="molecule type" value="Genomic_DNA"/>
</dbReference>
<proteinExistence type="predicted"/>
<gene>
    <name evidence="2" type="ORF">PVAG01_05555</name>
</gene>
<reference evidence="2 3" key="1">
    <citation type="submission" date="2024-06" db="EMBL/GenBank/DDBJ databases">
        <title>Complete genome of Phlyctema vagabunda strain 19-DSS-EL-015.</title>
        <authorList>
            <person name="Fiorenzani C."/>
        </authorList>
    </citation>
    <scope>NUCLEOTIDE SEQUENCE [LARGE SCALE GENOMIC DNA]</scope>
    <source>
        <strain evidence="2 3">19-DSS-EL-015</strain>
    </source>
</reference>